<dbReference type="SUPFAM" id="SSF53756">
    <property type="entry name" value="UDP-Glycosyltransferase/glycogen phosphorylase"/>
    <property type="match status" value="1"/>
</dbReference>
<reference evidence="2" key="1">
    <citation type="journal article" date="2014" name="Int. J. Syst. Evol. Microbiol.">
        <title>Complete genome sequence of Corynebacterium casei LMG S-19264T (=DSM 44701T), isolated from a smear-ripened cheese.</title>
        <authorList>
            <consortium name="US DOE Joint Genome Institute (JGI-PGF)"/>
            <person name="Walter F."/>
            <person name="Albersmeier A."/>
            <person name="Kalinowski J."/>
            <person name="Ruckert C."/>
        </authorList>
    </citation>
    <scope>NUCLEOTIDE SEQUENCE</scope>
    <source>
        <strain evidence="2">CGMCC 1.15367</strain>
    </source>
</reference>
<dbReference type="EMBL" id="BMIQ01000007">
    <property type="protein sequence ID" value="GGE15900.1"/>
    <property type="molecule type" value="Genomic_DNA"/>
</dbReference>
<comment type="caution">
    <text evidence="2">The sequence shown here is derived from an EMBL/GenBank/DDBJ whole genome shotgun (WGS) entry which is preliminary data.</text>
</comment>
<dbReference type="Pfam" id="PF04101">
    <property type="entry name" value="Glyco_tran_28_C"/>
    <property type="match status" value="1"/>
</dbReference>
<dbReference type="AlphaFoldDB" id="A0A917E9B8"/>
<evidence type="ECO:0000259" key="1">
    <source>
        <dbReference type="Pfam" id="PF04101"/>
    </source>
</evidence>
<feature type="domain" description="Glycosyl transferase family 28 C-terminal" evidence="1">
    <location>
        <begin position="225"/>
        <end position="374"/>
    </location>
</feature>
<dbReference type="RefSeq" id="WP_244639595.1">
    <property type="nucleotide sequence ID" value="NZ_BMIQ01000007.1"/>
</dbReference>
<dbReference type="InterPro" id="IPR007235">
    <property type="entry name" value="Glyco_trans_28_C"/>
</dbReference>
<reference evidence="2" key="2">
    <citation type="submission" date="2020-09" db="EMBL/GenBank/DDBJ databases">
        <authorList>
            <person name="Sun Q."/>
            <person name="Zhou Y."/>
        </authorList>
    </citation>
    <scope>NUCLEOTIDE SEQUENCE</scope>
    <source>
        <strain evidence="2">CGMCC 1.15367</strain>
    </source>
</reference>
<dbReference type="Proteomes" id="UP000644699">
    <property type="component" value="Unassembled WGS sequence"/>
</dbReference>
<evidence type="ECO:0000313" key="2">
    <source>
        <dbReference type="EMBL" id="GGE15900.1"/>
    </source>
</evidence>
<gene>
    <name evidence="2" type="ORF">GCM10011390_38700</name>
</gene>
<evidence type="ECO:0000313" key="3">
    <source>
        <dbReference type="Proteomes" id="UP000644699"/>
    </source>
</evidence>
<name>A0A917E9B8_9HYPH</name>
<proteinExistence type="predicted"/>
<accession>A0A917E9B8</accession>
<dbReference type="PANTHER" id="PTHR21015">
    <property type="entry name" value="UDP-N-ACETYLGLUCOSAMINE--N-ACETYLMURAMYL-(PENTAPEPTIDE) PYROPHOSPHORYL-UNDECAPRENOL N-ACETYLGLUCOSAMINE TRANSFERASE 1"/>
    <property type="match status" value="1"/>
</dbReference>
<protein>
    <submittedName>
        <fullName evidence="2">Glycosyl transferase</fullName>
    </submittedName>
</protein>
<keyword evidence="3" id="KW-1185">Reference proteome</keyword>
<organism evidence="2 3">
    <name type="scientific">Aureimonas endophytica</name>
    <dbReference type="NCBI Taxonomy" id="2027858"/>
    <lineage>
        <taxon>Bacteria</taxon>
        <taxon>Pseudomonadati</taxon>
        <taxon>Pseudomonadota</taxon>
        <taxon>Alphaproteobacteria</taxon>
        <taxon>Hyphomicrobiales</taxon>
        <taxon>Aurantimonadaceae</taxon>
        <taxon>Aureimonas</taxon>
    </lineage>
</organism>
<dbReference type="GO" id="GO:0016758">
    <property type="term" value="F:hexosyltransferase activity"/>
    <property type="evidence" value="ECO:0007669"/>
    <property type="project" value="InterPro"/>
</dbReference>
<sequence length="401" mass="42479">MTDRVLFYVQHLLGVGHLKRAGAIAAAMAKAGLAVTVVHGGTWEEGIDYPGAEVRTLPSATIRGGDFSTLITANGAPADEAWRAARRDALLAIADELRPQAILLELFPFGRRQFRFELLPLIEAARRRETPPAILSSVRDILVRPAKASRETEAADLVLAAFDEVLVHGDPGFVPFEASFGEAARIAAKLRYTGYVSSDLAALHPSTRADPQGEGAGEVIVSAGGGAVGATLLRAALAARTRSAAHRLDWRLLTGPRLPQPDFDALAALARDAANDAGGRVRIERFRQDFPAVLQRAALSISQGGYNTTIDLLRAGVPAIVVPIGAEEETEQAERAGRLAERGFLHVLPEASLATELGAAIDRALADAPRRRAMPPVDFALDGAARTAAIVADHAARHRGG</sequence>
<keyword evidence="2" id="KW-0808">Transferase</keyword>
<dbReference type="PANTHER" id="PTHR21015:SF28">
    <property type="entry name" value="SLL1722 PROTEIN"/>
    <property type="match status" value="1"/>
</dbReference>
<dbReference type="Gene3D" id="3.40.50.2000">
    <property type="entry name" value="Glycogen Phosphorylase B"/>
    <property type="match status" value="1"/>
</dbReference>